<dbReference type="EMBL" id="CAJNOI010000244">
    <property type="protein sequence ID" value="CAF1205750.1"/>
    <property type="molecule type" value="Genomic_DNA"/>
</dbReference>
<dbReference type="AlphaFoldDB" id="A0A814REE7"/>
<keyword evidence="2" id="KW-0472">Membrane</keyword>
<dbReference type="OrthoDB" id="10114997at2759"/>
<evidence type="ECO:0000256" key="2">
    <source>
        <dbReference type="SAM" id="Phobius"/>
    </source>
</evidence>
<keyword evidence="3" id="KW-0732">Signal</keyword>
<evidence type="ECO:0000256" key="3">
    <source>
        <dbReference type="SAM" id="SignalP"/>
    </source>
</evidence>
<keyword evidence="2" id="KW-0812">Transmembrane</keyword>
<comment type="caution">
    <text evidence="4">The sequence shown here is derived from an EMBL/GenBank/DDBJ whole genome shotgun (WGS) entry which is preliminary data.</text>
</comment>
<gene>
    <name evidence="6" type="ORF">BJG266_LOCUS27166</name>
    <name evidence="4" type="ORF">QVE165_LOCUS21946</name>
    <name evidence="5" type="ORF">QVE165_LOCUS22057</name>
</gene>
<sequence length="215" mass="24029">MTIFVIAIIYIFIGSICAQFNISCKSLNTTRSLNTHEFKIEMNQIELPSSIRIFDTKSNKLVYQINITMNNSNGILVFHTPDCSEWNISTKYDVILDTRDLKLSDSTPQTSVSTELSNVSVDPSLLVHTTTVTDTNVTEMHMTSSSSHATELPESTTTTPEKFVTNKPHESRSAQLGMGLGITFIGLLLIGEIVYFKRFYHNSESTNTYPETTAL</sequence>
<evidence type="ECO:0000313" key="5">
    <source>
        <dbReference type="EMBL" id="CAF1133244.1"/>
    </source>
</evidence>
<evidence type="ECO:0000313" key="7">
    <source>
        <dbReference type="Proteomes" id="UP000663832"/>
    </source>
</evidence>
<feature type="transmembrane region" description="Helical" evidence="2">
    <location>
        <begin position="176"/>
        <end position="196"/>
    </location>
</feature>
<dbReference type="Proteomes" id="UP000663832">
    <property type="component" value="Unassembled WGS sequence"/>
</dbReference>
<dbReference type="Proteomes" id="UP000663877">
    <property type="component" value="Unassembled WGS sequence"/>
</dbReference>
<evidence type="ECO:0000313" key="4">
    <source>
        <dbReference type="EMBL" id="CAF1131151.1"/>
    </source>
</evidence>
<proteinExistence type="predicted"/>
<dbReference type="EMBL" id="CAJNOM010000143">
    <property type="protein sequence ID" value="CAF1131151.1"/>
    <property type="molecule type" value="Genomic_DNA"/>
</dbReference>
<keyword evidence="7" id="KW-1185">Reference proteome</keyword>
<feature type="signal peptide" evidence="3">
    <location>
        <begin position="1"/>
        <end position="18"/>
    </location>
</feature>
<dbReference type="EMBL" id="CAJNOM010000144">
    <property type="protein sequence ID" value="CAF1133244.1"/>
    <property type="molecule type" value="Genomic_DNA"/>
</dbReference>
<feature type="region of interest" description="Disordered" evidence="1">
    <location>
        <begin position="141"/>
        <end position="170"/>
    </location>
</feature>
<organism evidence="4 7">
    <name type="scientific">Adineta steineri</name>
    <dbReference type="NCBI Taxonomy" id="433720"/>
    <lineage>
        <taxon>Eukaryota</taxon>
        <taxon>Metazoa</taxon>
        <taxon>Spiralia</taxon>
        <taxon>Gnathifera</taxon>
        <taxon>Rotifera</taxon>
        <taxon>Eurotatoria</taxon>
        <taxon>Bdelloidea</taxon>
        <taxon>Adinetida</taxon>
        <taxon>Adinetidae</taxon>
        <taxon>Adineta</taxon>
    </lineage>
</organism>
<reference evidence="4" key="1">
    <citation type="submission" date="2021-02" db="EMBL/GenBank/DDBJ databases">
        <authorList>
            <person name="Nowell W R."/>
        </authorList>
    </citation>
    <scope>NUCLEOTIDE SEQUENCE</scope>
</reference>
<evidence type="ECO:0000256" key="1">
    <source>
        <dbReference type="SAM" id="MobiDB-lite"/>
    </source>
</evidence>
<accession>A0A814REE7</accession>
<feature type="compositionally biased region" description="Low complexity" evidence="1">
    <location>
        <begin position="150"/>
        <end position="161"/>
    </location>
</feature>
<name>A0A814REE7_9BILA</name>
<feature type="chain" id="PRO_5036225755" evidence="3">
    <location>
        <begin position="19"/>
        <end position="215"/>
    </location>
</feature>
<evidence type="ECO:0000313" key="6">
    <source>
        <dbReference type="EMBL" id="CAF1205750.1"/>
    </source>
</evidence>
<keyword evidence="2" id="KW-1133">Transmembrane helix</keyword>
<protein>
    <submittedName>
        <fullName evidence="4">Uncharacterized protein</fullName>
    </submittedName>
</protein>